<dbReference type="PANTHER" id="PTHR42833">
    <property type="entry name" value="URIDYLATE KINASE"/>
    <property type="match status" value="1"/>
</dbReference>
<dbReference type="GO" id="GO:0005737">
    <property type="term" value="C:cytoplasm"/>
    <property type="evidence" value="ECO:0007669"/>
    <property type="project" value="UniProtKB-SubCell"/>
</dbReference>
<sequence>MAKYRRIVLKLSGESLAAERGAFDEARILEVARNIAALSQMGVETAVVMGGGNIWRGRFSEQMDPVSADQMGMLATVINALAVQEALRRVGQSASVFTAQEMNRFAALYTRDAADAALRAGEVALLAGGTGNPFFTTDTGAALRAAELRADAVFKGTTVDGVYDADPHKNPDARLIREISYREAIERGLKVMDISAFTLCMERHVPEIRVFSMNPLANILRVAEGEALGTVVHE</sequence>
<feature type="binding site" evidence="11">
    <location>
        <begin position="130"/>
        <end position="137"/>
    </location>
    <ligand>
        <name>UMP</name>
        <dbReference type="ChEBI" id="CHEBI:57865"/>
    </ligand>
</feature>
<dbReference type="SUPFAM" id="SSF53633">
    <property type="entry name" value="Carbamate kinase-like"/>
    <property type="match status" value="1"/>
</dbReference>
<reference evidence="13" key="2">
    <citation type="journal article" date="2021" name="PeerJ">
        <title>Extensive microbial diversity within the chicken gut microbiome revealed by metagenomics and culture.</title>
        <authorList>
            <person name="Gilroy R."/>
            <person name="Ravi A."/>
            <person name="Getino M."/>
            <person name="Pursley I."/>
            <person name="Horton D.L."/>
            <person name="Alikhan N.F."/>
            <person name="Baker D."/>
            <person name="Gharbi K."/>
            <person name="Hall N."/>
            <person name="Watson M."/>
            <person name="Adriaenssens E.M."/>
            <person name="Foster-Nyarko E."/>
            <person name="Jarju S."/>
            <person name="Secka A."/>
            <person name="Antonio M."/>
            <person name="Oren A."/>
            <person name="Chaudhuri R.R."/>
            <person name="La Ragione R."/>
            <person name="Hildebrand F."/>
            <person name="Pallen M.J."/>
        </authorList>
    </citation>
    <scope>NUCLEOTIDE SEQUENCE</scope>
    <source>
        <strain evidence="13">13766</strain>
    </source>
</reference>
<dbReference type="InterPro" id="IPR011817">
    <property type="entry name" value="Uridylate_kinase"/>
</dbReference>
<feature type="binding site" evidence="11">
    <location>
        <position position="51"/>
    </location>
    <ligand>
        <name>UMP</name>
        <dbReference type="ChEBI" id="CHEBI:57865"/>
    </ligand>
</feature>
<evidence type="ECO:0000256" key="8">
    <source>
        <dbReference type="ARBA" id="ARBA00022840"/>
    </source>
</evidence>
<comment type="similarity">
    <text evidence="3 11">Belongs to the UMP kinase family.</text>
</comment>
<evidence type="ECO:0000256" key="10">
    <source>
        <dbReference type="ARBA" id="ARBA00047767"/>
    </source>
</evidence>
<dbReference type="HAMAP" id="MF_01220_B">
    <property type="entry name" value="PyrH_B"/>
    <property type="match status" value="1"/>
</dbReference>
<keyword evidence="8 11" id="KW-0067">ATP-binding</keyword>
<dbReference type="FunFam" id="3.40.1160.10:FF:000001">
    <property type="entry name" value="Uridylate kinase"/>
    <property type="match status" value="1"/>
</dbReference>
<evidence type="ECO:0000256" key="11">
    <source>
        <dbReference type="HAMAP-Rule" id="MF_01220"/>
    </source>
</evidence>
<accession>A0A9D1K7U1</accession>
<dbReference type="GO" id="GO:0006225">
    <property type="term" value="P:UDP biosynthetic process"/>
    <property type="evidence" value="ECO:0007669"/>
    <property type="project" value="TreeGrafter"/>
</dbReference>
<evidence type="ECO:0000313" key="14">
    <source>
        <dbReference type="Proteomes" id="UP000824140"/>
    </source>
</evidence>
<comment type="function">
    <text evidence="11">Catalyzes the reversible phosphorylation of UMP to UDP.</text>
</comment>
<name>A0A9D1K7U1_9FIRM</name>
<evidence type="ECO:0000256" key="6">
    <source>
        <dbReference type="ARBA" id="ARBA00022741"/>
    </source>
</evidence>
<feature type="binding site" evidence="11">
    <location>
        <position position="166"/>
    </location>
    <ligand>
        <name>ATP</name>
        <dbReference type="ChEBI" id="CHEBI:30616"/>
    </ligand>
</feature>
<evidence type="ECO:0000256" key="2">
    <source>
        <dbReference type="ARBA" id="ARBA00004791"/>
    </source>
</evidence>
<dbReference type="PIRSF" id="PIRSF005650">
    <property type="entry name" value="Uridylate_kin"/>
    <property type="match status" value="1"/>
</dbReference>
<feature type="binding site" evidence="11">
    <location>
        <begin position="10"/>
        <end position="13"/>
    </location>
    <ligand>
        <name>ATP</name>
        <dbReference type="ChEBI" id="CHEBI:30616"/>
    </ligand>
</feature>
<dbReference type="AlphaFoldDB" id="A0A9D1K7U1"/>
<keyword evidence="6 11" id="KW-0547">Nucleotide-binding</keyword>
<dbReference type="NCBIfam" id="TIGR02075">
    <property type="entry name" value="pyrH_bact"/>
    <property type="match status" value="1"/>
</dbReference>
<feature type="binding site" evidence="11">
    <location>
        <position position="163"/>
    </location>
    <ligand>
        <name>ATP</name>
        <dbReference type="ChEBI" id="CHEBI:30616"/>
    </ligand>
</feature>
<dbReference type="EC" id="2.7.4.22" evidence="11"/>
<protein>
    <recommendedName>
        <fullName evidence="11">Uridylate kinase</fullName>
        <shortName evidence="11">UK</shortName>
        <ecNumber evidence="11">2.7.4.22</ecNumber>
    </recommendedName>
    <alternativeName>
        <fullName evidence="11">Uridine monophosphate kinase</fullName>
        <shortName evidence="11">UMP kinase</shortName>
        <shortName evidence="11">UMPK</shortName>
    </alternativeName>
</protein>
<dbReference type="GO" id="GO:0044210">
    <property type="term" value="P:'de novo' CTP biosynthetic process"/>
    <property type="evidence" value="ECO:0007669"/>
    <property type="project" value="UniProtKB-UniRule"/>
</dbReference>
<comment type="pathway">
    <text evidence="2 11">Pyrimidine metabolism; CTP biosynthesis via de novo pathway; UDP from UMP (UMPK route): step 1/1.</text>
</comment>
<evidence type="ECO:0000313" key="13">
    <source>
        <dbReference type="EMBL" id="HIS93268.1"/>
    </source>
</evidence>
<dbReference type="InterPro" id="IPR001048">
    <property type="entry name" value="Asp/Glu/Uridylate_kinase"/>
</dbReference>
<organism evidence="13 14">
    <name type="scientific">Candidatus Alectryocaccomicrobium excrementavium</name>
    <dbReference type="NCBI Taxonomy" id="2840668"/>
    <lineage>
        <taxon>Bacteria</taxon>
        <taxon>Bacillati</taxon>
        <taxon>Bacillota</taxon>
        <taxon>Clostridia</taxon>
        <taxon>Candidatus Alectryocaccomicrobium</taxon>
    </lineage>
</organism>
<dbReference type="PANTHER" id="PTHR42833:SF4">
    <property type="entry name" value="URIDYLATE KINASE PUMPKIN, CHLOROPLASTIC"/>
    <property type="match status" value="1"/>
</dbReference>
<dbReference type="GO" id="GO:0005524">
    <property type="term" value="F:ATP binding"/>
    <property type="evidence" value="ECO:0007669"/>
    <property type="project" value="UniProtKB-KW"/>
</dbReference>
<dbReference type="Proteomes" id="UP000824140">
    <property type="component" value="Unassembled WGS sequence"/>
</dbReference>
<dbReference type="CDD" id="cd04254">
    <property type="entry name" value="AAK_UMPK-PyrH-Ec"/>
    <property type="match status" value="1"/>
</dbReference>
<dbReference type="Gene3D" id="3.40.1160.10">
    <property type="entry name" value="Acetylglutamate kinase-like"/>
    <property type="match status" value="1"/>
</dbReference>
<keyword evidence="4 11" id="KW-0963">Cytoplasm</keyword>
<dbReference type="InterPro" id="IPR015963">
    <property type="entry name" value="Uridylate_kinase_bac"/>
</dbReference>
<feature type="domain" description="Aspartate/glutamate/uridylate kinase" evidence="12">
    <location>
        <begin position="6"/>
        <end position="211"/>
    </location>
</feature>
<keyword evidence="5 11" id="KW-0808">Transferase</keyword>
<comment type="subunit">
    <text evidence="11">Homohexamer.</text>
</comment>
<evidence type="ECO:0000259" key="12">
    <source>
        <dbReference type="Pfam" id="PF00696"/>
    </source>
</evidence>
<evidence type="ECO:0000256" key="4">
    <source>
        <dbReference type="ARBA" id="ARBA00022490"/>
    </source>
</evidence>
<dbReference type="GO" id="GO:0033862">
    <property type="term" value="F:UMP kinase activity"/>
    <property type="evidence" value="ECO:0007669"/>
    <property type="project" value="UniProtKB-EC"/>
</dbReference>
<feature type="binding site" evidence="11">
    <location>
        <position position="157"/>
    </location>
    <ligand>
        <name>ATP</name>
        <dbReference type="ChEBI" id="CHEBI:30616"/>
    </ligand>
</feature>
<evidence type="ECO:0000256" key="1">
    <source>
        <dbReference type="ARBA" id="ARBA00004496"/>
    </source>
</evidence>
<gene>
    <name evidence="11" type="primary">pyrH</name>
    <name evidence="13" type="ORF">IAA84_09660</name>
</gene>
<comment type="catalytic activity">
    <reaction evidence="10 11">
        <text>UMP + ATP = UDP + ADP</text>
        <dbReference type="Rhea" id="RHEA:24400"/>
        <dbReference type="ChEBI" id="CHEBI:30616"/>
        <dbReference type="ChEBI" id="CHEBI:57865"/>
        <dbReference type="ChEBI" id="CHEBI:58223"/>
        <dbReference type="ChEBI" id="CHEBI:456216"/>
        <dbReference type="EC" id="2.7.4.22"/>
    </reaction>
</comment>
<feature type="binding site" evidence="11">
    <location>
        <position position="52"/>
    </location>
    <ligand>
        <name>ATP</name>
        <dbReference type="ChEBI" id="CHEBI:30616"/>
    </ligand>
</feature>
<comment type="subcellular location">
    <subcellularLocation>
        <location evidence="1 11">Cytoplasm</location>
    </subcellularLocation>
</comment>
<feature type="binding site" evidence="11">
    <location>
        <position position="69"/>
    </location>
    <ligand>
        <name>UMP</name>
        <dbReference type="ChEBI" id="CHEBI:57865"/>
    </ligand>
</feature>
<evidence type="ECO:0000256" key="3">
    <source>
        <dbReference type="ARBA" id="ARBA00007614"/>
    </source>
</evidence>
<feature type="binding site" evidence="11">
    <location>
        <position position="56"/>
    </location>
    <ligand>
        <name>ATP</name>
        <dbReference type="ChEBI" id="CHEBI:30616"/>
    </ligand>
</feature>
<dbReference type="EMBL" id="DVJN01000189">
    <property type="protein sequence ID" value="HIS93268.1"/>
    <property type="molecule type" value="Genomic_DNA"/>
</dbReference>
<dbReference type="InterPro" id="IPR036393">
    <property type="entry name" value="AceGlu_kinase-like_sf"/>
</dbReference>
<comment type="caution">
    <text evidence="11">Lacks conserved residue(s) required for the propagation of feature annotation.</text>
</comment>
<evidence type="ECO:0000256" key="9">
    <source>
        <dbReference type="ARBA" id="ARBA00022975"/>
    </source>
</evidence>
<comment type="caution">
    <text evidence="13">The sequence shown here is derived from an EMBL/GenBank/DDBJ whole genome shotgun (WGS) entry which is preliminary data.</text>
</comment>
<evidence type="ECO:0000256" key="7">
    <source>
        <dbReference type="ARBA" id="ARBA00022777"/>
    </source>
</evidence>
<reference evidence="13" key="1">
    <citation type="submission" date="2020-10" db="EMBL/GenBank/DDBJ databases">
        <authorList>
            <person name="Gilroy R."/>
        </authorList>
    </citation>
    <scope>NUCLEOTIDE SEQUENCE</scope>
    <source>
        <strain evidence="13">13766</strain>
    </source>
</reference>
<dbReference type="Pfam" id="PF00696">
    <property type="entry name" value="AA_kinase"/>
    <property type="match status" value="1"/>
</dbReference>
<proteinExistence type="inferred from homology"/>
<keyword evidence="7 11" id="KW-0418">Kinase</keyword>
<comment type="activity regulation">
    <text evidence="11">Inhibited by UTP.</text>
</comment>
<keyword evidence="9 11" id="KW-0665">Pyrimidine biosynthesis</keyword>
<evidence type="ECO:0000256" key="5">
    <source>
        <dbReference type="ARBA" id="ARBA00022679"/>
    </source>
</evidence>